<proteinExistence type="predicted"/>
<evidence type="ECO:0000313" key="2">
    <source>
        <dbReference type="EMBL" id="KNX39755.1"/>
    </source>
</evidence>
<dbReference type="AlphaFoldDB" id="A0A0L6CQ25"/>
<reference evidence="3" key="1">
    <citation type="submission" date="2015-07" db="EMBL/GenBank/DDBJ databases">
        <title>Draft Genome Sequence of Roseovarius tolerans EL-164, a producer of N-Acylated Alanine Methyl Esters (NAMEs).</title>
        <authorList>
            <person name="Voget S."/>
            <person name="Bruns H."/>
            <person name="Wagner-Doebler I."/>
            <person name="Schulz S."/>
            <person name="Daniel R."/>
        </authorList>
    </citation>
    <scope>NUCLEOTIDE SEQUENCE [LARGE SCALE GENOMIC DNA]</scope>
    <source>
        <strain evidence="3">EL-164</strain>
    </source>
</reference>
<dbReference type="Proteomes" id="UP000037046">
    <property type="component" value="Unassembled WGS sequence"/>
</dbReference>
<gene>
    <name evidence="2" type="ORF">ROTO_37060</name>
</gene>
<feature type="compositionally biased region" description="Basic and acidic residues" evidence="1">
    <location>
        <begin position="75"/>
        <end position="90"/>
    </location>
</feature>
<protein>
    <submittedName>
        <fullName evidence="2">Uncharacterized protein</fullName>
    </submittedName>
</protein>
<dbReference type="EMBL" id="LGVV01000115">
    <property type="protein sequence ID" value="KNX39755.1"/>
    <property type="molecule type" value="Genomic_DNA"/>
</dbReference>
<keyword evidence="3" id="KW-1185">Reference proteome</keyword>
<organism evidence="2 3">
    <name type="scientific">Roseovarius tolerans</name>
    <dbReference type="NCBI Taxonomy" id="74031"/>
    <lineage>
        <taxon>Bacteria</taxon>
        <taxon>Pseudomonadati</taxon>
        <taxon>Pseudomonadota</taxon>
        <taxon>Alphaproteobacteria</taxon>
        <taxon>Rhodobacterales</taxon>
        <taxon>Roseobacteraceae</taxon>
        <taxon>Roseovarius</taxon>
    </lineage>
</organism>
<accession>A0A0L6CQ25</accession>
<name>A0A0L6CQ25_9RHOB</name>
<dbReference type="PATRIC" id="fig|74031.6.peg.3815"/>
<feature type="region of interest" description="Disordered" evidence="1">
    <location>
        <begin position="68"/>
        <end position="90"/>
    </location>
</feature>
<evidence type="ECO:0000256" key="1">
    <source>
        <dbReference type="SAM" id="MobiDB-lite"/>
    </source>
</evidence>
<sequence length="90" mass="10198">MLSGEGHYYPMGQSLRDRNFEVGDMVIVEEWRAIRSNFPRKLMDVDVWTNDATLRSVVDTLRHNQDSPVVGLIGSHRDGRAGPKRAESSN</sequence>
<evidence type="ECO:0000313" key="3">
    <source>
        <dbReference type="Proteomes" id="UP000037046"/>
    </source>
</evidence>
<comment type="caution">
    <text evidence="2">The sequence shown here is derived from an EMBL/GenBank/DDBJ whole genome shotgun (WGS) entry which is preliminary data.</text>
</comment>